<dbReference type="Proteomes" id="UP001152320">
    <property type="component" value="Chromosome 2"/>
</dbReference>
<organism evidence="1 2">
    <name type="scientific">Holothuria leucospilota</name>
    <name type="common">Black long sea cucumber</name>
    <name type="synonym">Mertensiothuria leucospilota</name>
    <dbReference type="NCBI Taxonomy" id="206669"/>
    <lineage>
        <taxon>Eukaryota</taxon>
        <taxon>Metazoa</taxon>
        <taxon>Echinodermata</taxon>
        <taxon>Eleutherozoa</taxon>
        <taxon>Echinozoa</taxon>
        <taxon>Holothuroidea</taxon>
        <taxon>Aspidochirotacea</taxon>
        <taxon>Aspidochirotida</taxon>
        <taxon>Holothuriidae</taxon>
        <taxon>Holothuria</taxon>
    </lineage>
</organism>
<accession>A0A9Q1CNL5</accession>
<name>A0A9Q1CNL5_HOLLE</name>
<evidence type="ECO:0000313" key="1">
    <source>
        <dbReference type="EMBL" id="KAJ8047719.1"/>
    </source>
</evidence>
<dbReference type="EMBL" id="JAIZAY010000002">
    <property type="protein sequence ID" value="KAJ8047719.1"/>
    <property type="molecule type" value="Genomic_DNA"/>
</dbReference>
<dbReference type="AlphaFoldDB" id="A0A9Q1CNL5"/>
<gene>
    <name evidence="1" type="ORF">HOLleu_06782</name>
</gene>
<keyword evidence="2" id="KW-1185">Reference proteome</keyword>
<protein>
    <submittedName>
        <fullName evidence="1">Uncharacterized protein</fullName>
    </submittedName>
</protein>
<comment type="caution">
    <text evidence="1">The sequence shown here is derived from an EMBL/GenBank/DDBJ whole genome shotgun (WGS) entry which is preliminary data.</text>
</comment>
<sequence length="58" mass="6853">MPTNCLGIWSLQRNPEIKRLKNWWKSWENTKIQRHRKSCNAVSSAVLFASRVSPFLHT</sequence>
<proteinExistence type="predicted"/>
<evidence type="ECO:0000313" key="2">
    <source>
        <dbReference type="Proteomes" id="UP001152320"/>
    </source>
</evidence>
<reference evidence="1" key="1">
    <citation type="submission" date="2021-10" db="EMBL/GenBank/DDBJ databases">
        <title>Tropical sea cucumber genome reveals ecological adaptation and Cuvierian tubules defense mechanism.</title>
        <authorList>
            <person name="Chen T."/>
        </authorList>
    </citation>
    <scope>NUCLEOTIDE SEQUENCE</scope>
    <source>
        <strain evidence="1">Nanhai2018</strain>
        <tissue evidence="1">Muscle</tissue>
    </source>
</reference>